<evidence type="ECO:0000259" key="3">
    <source>
        <dbReference type="PROSITE" id="PS50158"/>
    </source>
</evidence>
<dbReference type="GeneID" id="107493327"/>
<name>A0A6P4DNZ1_ARADU</name>
<feature type="compositionally biased region" description="Polar residues" evidence="2">
    <location>
        <begin position="147"/>
        <end position="158"/>
    </location>
</feature>
<evidence type="ECO:0000256" key="1">
    <source>
        <dbReference type="PROSITE-ProRule" id="PRU00047"/>
    </source>
</evidence>
<dbReference type="Gene3D" id="4.10.60.10">
    <property type="entry name" value="Zinc finger, CCHC-type"/>
    <property type="match status" value="1"/>
</dbReference>
<keyword evidence="1" id="KW-0479">Metal-binding</keyword>
<accession>A0A6P4DNZ1</accession>
<feature type="compositionally biased region" description="Polar residues" evidence="2">
    <location>
        <begin position="186"/>
        <end position="200"/>
    </location>
</feature>
<keyword evidence="1" id="KW-0863">Zinc-finger</keyword>
<proteinExistence type="predicted"/>
<evidence type="ECO:0000256" key="2">
    <source>
        <dbReference type="SAM" id="MobiDB-lite"/>
    </source>
</evidence>
<dbReference type="GO" id="GO:0008270">
    <property type="term" value="F:zinc ion binding"/>
    <property type="evidence" value="ECO:0007669"/>
    <property type="project" value="UniProtKB-KW"/>
</dbReference>
<dbReference type="Proteomes" id="UP000515211">
    <property type="component" value="Chromosome 6"/>
</dbReference>
<feature type="region of interest" description="Disordered" evidence="2">
    <location>
        <begin position="223"/>
        <end position="245"/>
    </location>
</feature>
<evidence type="ECO:0000313" key="5">
    <source>
        <dbReference type="RefSeq" id="XP_015969912.1"/>
    </source>
</evidence>
<feature type="compositionally biased region" description="Polar residues" evidence="2">
    <location>
        <begin position="121"/>
        <end position="140"/>
    </location>
</feature>
<feature type="region of interest" description="Disordered" evidence="2">
    <location>
        <begin position="117"/>
        <end position="204"/>
    </location>
</feature>
<dbReference type="InterPro" id="IPR001878">
    <property type="entry name" value="Znf_CCHC"/>
</dbReference>
<feature type="domain" description="CCHC-type" evidence="3">
    <location>
        <begin position="25"/>
        <end position="40"/>
    </location>
</feature>
<dbReference type="PROSITE" id="PS50158">
    <property type="entry name" value="ZF_CCHC"/>
    <property type="match status" value="1"/>
</dbReference>
<keyword evidence="4" id="KW-1185">Reference proteome</keyword>
<keyword evidence="1" id="KW-0862">Zinc</keyword>
<dbReference type="SUPFAM" id="SSF57756">
    <property type="entry name" value="Retrovirus zinc finger-like domains"/>
    <property type="match status" value="1"/>
</dbReference>
<dbReference type="GO" id="GO:0003676">
    <property type="term" value="F:nucleic acid binding"/>
    <property type="evidence" value="ECO:0007669"/>
    <property type="project" value="InterPro"/>
</dbReference>
<reference evidence="4" key="1">
    <citation type="journal article" date="2016" name="Nat. Genet.">
        <title>The genome sequences of Arachis duranensis and Arachis ipaensis, the diploid ancestors of cultivated peanut.</title>
        <authorList>
            <person name="Bertioli D.J."/>
            <person name="Cannon S.B."/>
            <person name="Froenicke L."/>
            <person name="Huang G."/>
            <person name="Farmer A.D."/>
            <person name="Cannon E.K."/>
            <person name="Liu X."/>
            <person name="Gao D."/>
            <person name="Clevenger J."/>
            <person name="Dash S."/>
            <person name="Ren L."/>
            <person name="Moretzsohn M.C."/>
            <person name="Shirasawa K."/>
            <person name="Huang W."/>
            <person name="Vidigal B."/>
            <person name="Abernathy B."/>
            <person name="Chu Y."/>
            <person name="Niederhuth C.E."/>
            <person name="Umale P."/>
            <person name="Araujo A.C."/>
            <person name="Kozik A."/>
            <person name="Kim K.D."/>
            <person name="Burow M.D."/>
            <person name="Varshney R.K."/>
            <person name="Wang X."/>
            <person name="Zhang X."/>
            <person name="Barkley N."/>
            <person name="Guimaraes P.M."/>
            <person name="Isobe S."/>
            <person name="Guo B."/>
            <person name="Liao B."/>
            <person name="Stalker H.T."/>
            <person name="Schmitz R.J."/>
            <person name="Scheffler B.E."/>
            <person name="Leal-Bertioli S.C."/>
            <person name="Xun X."/>
            <person name="Jackson S.A."/>
            <person name="Michelmore R."/>
            <person name="Ozias-Akins P."/>
        </authorList>
    </citation>
    <scope>NUCLEOTIDE SEQUENCE [LARGE SCALE GENOMIC DNA]</scope>
    <source>
        <strain evidence="4">cv. V14167</strain>
    </source>
</reference>
<sequence>MMKNKGKYKGSSSKDHKFDLSKVMCHHCKEAGHFKLNCPKLKKEDKEKKERKRVLMAAWENLENDSNEEEEYEGEDKDCFMAGNNNLDEFVISSSNTKNTSSKSGIGYVSTLEEKCDEVYTSETEPSPRTDPSSNRPENQAQKKVETGQNQENRNSVQPDPETAVAKNSRDNSILSHESEGDPEDSSTQSPLVTESASKSTRPREWRFLKNYPEKFVIGDVSQGVRTRSSIRKANEGSTLPFSHI</sequence>
<protein>
    <submittedName>
        <fullName evidence="5">Uncharacterized protein LOC107493327</fullName>
    </submittedName>
</protein>
<evidence type="ECO:0000313" key="4">
    <source>
        <dbReference type="Proteomes" id="UP000515211"/>
    </source>
</evidence>
<reference evidence="5" key="2">
    <citation type="submission" date="2025-08" db="UniProtKB">
        <authorList>
            <consortium name="RefSeq"/>
        </authorList>
    </citation>
    <scope>IDENTIFICATION</scope>
    <source>
        <tissue evidence="5">Whole plant</tissue>
    </source>
</reference>
<dbReference type="KEGG" id="adu:107493327"/>
<feature type="compositionally biased region" description="Polar residues" evidence="2">
    <location>
        <begin position="236"/>
        <end position="245"/>
    </location>
</feature>
<gene>
    <name evidence="5" type="primary">LOC107493327</name>
</gene>
<organism evidence="4 5">
    <name type="scientific">Arachis duranensis</name>
    <name type="common">Wild peanut</name>
    <dbReference type="NCBI Taxonomy" id="130453"/>
    <lineage>
        <taxon>Eukaryota</taxon>
        <taxon>Viridiplantae</taxon>
        <taxon>Streptophyta</taxon>
        <taxon>Embryophyta</taxon>
        <taxon>Tracheophyta</taxon>
        <taxon>Spermatophyta</taxon>
        <taxon>Magnoliopsida</taxon>
        <taxon>eudicotyledons</taxon>
        <taxon>Gunneridae</taxon>
        <taxon>Pentapetalae</taxon>
        <taxon>rosids</taxon>
        <taxon>fabids</taxon>
        <taxon>Fabales</taxon>
        <taxon>Fabaceae</taxon>
        <taxon>Papilionoideae</taxon>
        <taxon>50 kb inversion clade</taxon>
        <taxon>dalbergioids sensu lato</taxon>
        <taxon>Dalbergieae</taxon>
        <taxon>Pterocarpus clade</taxon>
        <taxon>Arachis</taxon>
    </lineage>
</organism>
<dbReference type="AlphaFoldDB" id="A0A6P4DNZ1"/>
<dbReference type="InterPro" id="IPR036875">
    <property type="entry name" value="Znf_CCHC_sf"/>
</dbReference>
<dbReference type="RefSeq" id="XP_015969912.1">
    <property type="nucleotide sequence ID" value="XM_016114426.1"/>
</dbReference>